<name>A0AAV3Y9K2_9GAST</name>
<dbReference type="AlphaFoldDB" id="A0AAV3Y9K2"/>
<feature type="compositionally biased region" description="Polar residues" evidence="1">
    <location>
        <begin position="108"/>
        <end position="124"/>
    </location>
</feature>
<evidence type="ECO:0000256" key="1">
    <source>
        <dbReference type="SAM" id="MobiDB-lite"/>
    </source>
</evidence>
<gene>
    <name evidence="2" type="ORF">PoB_000564300</name>
</gene>
<reference evidence="2 3" key="1">
    <citation type="journal article" date="2021" name="Elife">
        <title>Chloroplast acquisition without the gene transfer in kleptoplastic sea slugs, Plakobranchus ocellatus.</title>
        <authorList>
            <person name="Maeda T."/>
            <person name="Takahashi S."/>
            <person name="Yoshida T."/>
            <person name="Shimamura S."/>
            <person name="Takaki Y."/>
            <person name="Nagai Y."/>
            <person name="Toyoda A."/>
            <person name="Suzuki Y."/>
            <person name="Arimoto A."/>
            <person name="Ishii H."/>
            <person name="Satoh N."/>
            <person name="Nishiyama T."/>
            <person name="Hasebe M."/>
            <person name="Maruyama T."/>
            <person name="Minagawa J."/>
            <person name="Obokata J."/>
            <person name="Shigenobu S."/>
        </authorList>
    </citation>
    <scope>NUCLEOTIDE SEQUENCE [LARGE SCALE GENOMIC DNA]</scope>
</reference>
<organism evidence="2 3">
    <name type="scientific">Plakobranchus ocellatus</name>
    <dbReference type="NCBI Taxonomy" id="259542"/>
    <lineage>
        <taxon>Eukaryota</taxon>
        <taxon>Metazoa</taxon>
        <taxon>Spiralia</taxon>
        <taxon>Lophotrochozoa</taxon>
        <taxon>Mollusca</taxon>
        <taxon>Gastropoda</taxon>
        <taxon>Heterobranchia</taxon>
        <taxon>Euthyneura</taxon>
        <taxon>Panpulmonata</taxon>
        <taxon>Sacoglossa</taxon>
        <taxon>Placobranchoidea</taxon>
        <taxon>Plakobranchidae</taxon>
        <taxon>Plakobranchus</taxon>
    </lineage>
</organism>
<evidence type="ECO:0000313" key="3">
    <source>
        <dbReference type="Proteomes" id="UP000735302"/>
    </source>
</evidence>
<feature type="compositionally biased region" description="Basic residues" evidence="1">
    <location>
        <begin position="90"/>
        <end position="102"/>
    </location>
</feature>
<feature type="compositionally biased region" description="Polar residues" evidence="1">
    <location>
        <begin position="64"/>
        <end position="85"/>
    </location>
</feature>
<proteinExistence type="predicted"/>
<dbReference type="Proteomes" id="UP000735302">
    <property type="component" value="Unassembled WGS sequence"/>
</dbReference>
<keyword evidence="3" id="KW-1185">Reference proteome</keyword>
<evidence type="ECO:0000313" key="2">
    <source>
        <dbReference type="EMBL" id="GFN79137.1"/>
    </source>
</evidence>
<protein>
    <submittedName>
        <fullName evidence="2">Uncharacterized protein</fullName>
    </submittedName>
</protein>
<dbReference type="EMBL" id="BLXT01000641">
    <property type="protein sequence ID" value="GFN79137.1"/>
    <property type="molecule type" value="Genomic_DNA"/>
</dbReference>
<comment type="caution">
    <text evidence="2">The sequence shown here is derived from an EMBL/GenBank/DDBJ whole genome shotgun (WGS) entry which is preliminary data.</text>
</comment>
<feature type="region of interest" description="Disordered" evidence="1">
    <location>
        <begin position="143"/>
        <end position="179"/>
    </location>
</feature>
<sequence>MVPSPSCHLRVDYSLPKTKTDHGTDATQSLPVLSQHVDRIIAASSSKTSHTTATCDNTTNNIQQQQMRTQATNAQDDSSGQQTSEDGGRRRTASAKGNKRTGKILIEKNNSSTKDVKSKGNNPINIPRVNEILVQDSKLDSGCVLDSRSVDTNKLWVQNPYDEDEYDDDDDDEGDDNYE</sequence>
<feature type="region of interest" description="Disordered" evidence="1">
    <location>
        <begin position="64"/>
        <end position="125"/>
    </location>
</feature>
<feature type="compositionally biased region" description="Acidic residues" evidence="1">
    <location>
        <begin position="161"/>
        <end position="179"/>
    </location>
</feature>
<accession>A0AAV3Y9K2</accession>